<feature type="transmembrane region" description="Helical" evidence="1">
    <location>
        <begin position="42"/>
        <end position="64"/>
    </location>
</feature>
<evidence type="ECO:0000256" key="1">
    <source>
        <dbReference type="SAM" id="Phobius"/>
    </source>
</evidence>
<keyword evidence="1" id="KW-0812">Transmembrane</keyword>
<dbReference type="AlphaFoldDB" id="A0A0D8JSQ2"/>
<protein>
    <submittedName>
        <fullName evidence="2">Uncharacterized protein</fullName>
    </submittedName>
</protein>
<dbReference type="GeneID" id="24164309"/>
<dbReference type="InParanoid" id="A0A0D8JSQ2"/>
<dbReference type="RefSeq" id="XP_004445658.1">
    <property type="nucleotide sequence ID" value="XM_004445601.1"/>
</dbReference>
<keyword evidence="3" id="KW-1185">Reference proteome</keyword>
<keyword evidence="1" id="KW-1133">Transmembrane helix</keyword>
<evidence type="ECO:0000313" key="2">
    <source>
        <dbReference type="EMBL" id="KJF60011.1"/>
    </source>
</evidence>
<reference evidence="3" key="2">
    <citation type="journal article" date="2010" name="Genome Res.">
        <title>Population genomic sequencing of Coccidioides fungi reveals recent hybridization and transposon control.</title>
        <authorList>
            <person name="Neafsey D.E."/>
            <person name="Barker B.M."/>
            <person name="Sharpton T.J."/>
            <person name="Stajich J.E."/>
            <person name="Park D.J."/>
            <person name="Whiston E."/>
            <person name="Hung C.-Y."/>
            <person name="McMahan C."/>
            <person name="White J."/>
            <person name="Sykes S."/>
            <person name="Heiman D."/>
            <person name="Young S."/>
            <person name="Zeng Q."/>
            <person name="Abouelleil A."/>
            <person name="Aftuck L."/>
            <person name="Bessette D."/>
            <person name="Brown A."/>
            <person name="FitzGerald M."/>
            <person name="Lui A."/>
            <person name="Macdonald J.P."/>
            <person name="Priest M."/>
            <person name="Orbach M.J."/>
            <person name="Galgiani J.N."/>
            <person name="Kirkland T.N."/>
            <person name="Cole G.T."/>
            <person name="Birren B.W."/>
            <person name="Henn M.R."/>
            <person name="Taylor J.W."/>
            <person name="Rounsley S.D."/>
        </authorList>
    </citation>
    <scope>GENOME REANNOTATION</scope>
    <source>
        <strain evidence="3">RS</strain>
    </source>
</reference>
<dbReference type="EMBL" id="GG704911">
    <property type="protein sequence ID" value="KJF60011.1"/>
    <property type="molecule type" value="Genomic_DNA"/>
</dbReference>
<sequence length="100" mass="11609">MLAWNCTCAAGKLADKKKKNLPSTSVLLRSCVPSQEYEERQLHFLSFFLFFSFLFFFIFIFFFFSSQVLAPLSTLTKVTPKISTEFREGGLSRKTCKRRT</sequence>
<name>A0A0D8JSQ2_COCIM</name>
<gene>
    <name evidence="2" type="ORF">CIMG_12682</name>
</gene>
<dbReference type="Proteomes" id="UP000001261">
    <property type="component" value="Unassembled WGS sequence"/>
</dbReference>
<dbReference type="VEuPathDB" id="FungiDB:CIMG_12682"/>
<reference evidence="3" key="1">
    <citation type="journal article" date="2009" name="Genome Res.">
        <title>Comparative genomic analyses of the human fungal pathogens Coccidioides and their relatives.</title>
        <authorList>
            <person name="Sharpton T.J."/>
            <person name="Stajich J.E."/>
            <person name="Rounsley S.D."/>
            <person name="Gardner M.J."/>
            <person name="Wortman J.R."/>
            <person name="Jordar V.S."/>
            <person name="Maiti R."/>
            <person name="Kodira C.D."/>
            <person name="Neafsey D.E."/>
            <person name="Zeng Q."/>
            <person name="Hung C.-Y."/>
            <person name="McMahan C."/>
            <person name="Muszewska A."/>
            <person name="Grynberg M."/>
            <person name="Mandel M.A."/>
            <person name="Kellner E.M."/>
            <person name="Barker B.M."/>
            <person name="Galgiani J.N."/>
            <person name="Orbach M.J."/>
            <person name="Kirkland T.N."/>
            <person name="Cole G.T."/>
            <person name="Henn M.R."/>
            <person name="Birren B.W."/>
            <person name="Taylor J.W."/>
        </authorList>
    </citation>
    <scope>NUCLEOTIDE SEQUENCE [LARGE SCALE GENOMIC DNA]</scope>
    <source>
        <strain evidence="3">RS</strain>
    </source>
</reference>
<organism evidence="2 3">
    <name type="scientific">Coccidioides immitis (strain RS)</name>
    <name type="common">Valley fever fungus</name>
    <dbReference type="NCBI Taxonomy" id="246410"/>
    <lineage>
        <taxon>Eukaryota</taxon>
        <taxon>Fungi</taxon>
        <taxon>Dikarya</taxon>
        <taxon>Ascomycota</taxon>
        <taxon>Pezizomycotina</taxon>
        <taxon>Eurotiomycetes</taxon>
        <taxon>Eurotiomycetidae</taxon>
        <taxon>Onygenales</taxon>
        <taxon>Onygenaceae</taxon>
        <taxon>Coccidioides</taxon>
    </lineage>
</organism>
<evidence type="ECO:0000313" key="3">
    <source>
        <dbReference type="Proteomes" id="UP000001261"/>
    </source>
</evidence>
<proteinExistence type="predicted"/>
<accession>A0A0D8JSQ2</accession>
<keyword evidence="1" id="KW-0472">Membrane</keyword>
<dbReference type="KEGG" id="cim:CIMG_12682"/>